<reference evidence="2 3" key="1">
    <citation type="submission" date="2024-05" db="EMBL/GenBank/DDBJ databases">
        <authorList>
            <person name="Zhao H."/>
            <person name="Xu Y."/>
            <person name="Lin S."/>
            <person name="Spain J.C."/>
            <person name="Zhou N.-Y."/>
        </authorList>
    </citation>
    <scope>NUCLEOTIDE SEQUENCE [LARGE SCALE GENOMIC DNA]</scope>
    <source>
        <strain evidence="2 3">NEAU-NG30</strain>
    </source>
</reference>
<keyword evidence="3" id="KW-1185">Reference proteome</keyword>
<dbReference type="Pfam" id="PF12079">
    <property type="entry name" value="DUF3558"/>
    <property type="match status" value="1"/>
</dbReference>
<accession>A0ABV0LLI5</accession>
<feature type="region of interest" description="Disordered" evidence="1">
    <location>
        <begin position="79"/>
        <end position="100"/>
    </location>
</feature>
<comment type="caution">
    <text evidence="2">The sequence shown here is derived from an EMBL/GenBank/DDBJ whole genome shotgun (WGS) entry which is preliminary data.</text>
</comment>
<sequence>MRRAILLISGSLLVLTACTPKNDGSPLASAPTPSQASPSGSTDQVPGPGVPKVENPIDITHFQQTPCDSLTPNQIEELLGSGITPKPEPDSQAGPSCSWNAADSSQAGVHVIFANVDKLGLTSVYRAKGTTYPFFEPLDPIDGYPLVAYDGEGDQSAKGRCTVAMGTSDTQAVDISIAQSEEKVGKRNPCAAARDVAAKVLGNLKAGK</sequence>
<organism evidence="2 3">
    <name type="scientific">Amycolatopsis melonis</name>
    <dbReference type="NCBI Taxonomy" id="3156488"/>
    <lineage>
        <taxon>Bacteria</taxon>
        <taxon>Bacillati</taxon>
        <taxon>Actinomycetota</taxon>
        <taxon>Actinomycetes</taxon>
        <taxon>Pseudonocardiales</taxon>
        <taxon>Pseudonocardiaceae</taxon>
        <taxon>Amycolatopsis</taxon>
    </lineage>
</organism>
<dbReference type="EMBL" id="JBDZYD010000011">
    <property type="protein sequence ID" value="MEQ0563142.1"/>
    <property type="molecule type" value="Genomic_DNA"/>
</dbReference>
<proteinExistence type="predicted"/>
<protein>
    <submittedName>
        <fullName evidence="2">DUF3558 domain-containing protein</fullName>
    </submittedName>
</protein>
<dbReference type="InterPro" id="IPR024520">
    <property type="entry name" value="DUF3558"/>
</dbReference>
<feature type="region of interest" description="Disordered" evidence="1">
    <location>
        <begin position="23"/>
        <end position="55"/>
    </location>
</feature>
<name>A0ABV0LLI5_9PSEU</name>
<evidence type="ECO:0000313" key="2">
    <source>
        <dbReference type="EMBL" id="MEQ0563142.1"/>
    </source>
</evidence>
<evidence type="ECO:0000313" key="3">
    <source>
        <dbReference type="Proteomes" id="UP001440984"/>
    </source>
</evidence>
<dbReference type="PROSITE" id="PS51257">
    <property type="entry name" value="PROKAR_LIPOPROTEIN"/>
    <property type="match status" value="1"/>
</dbReference>
<dbReference type="RefSeq" id="WP_348954208.1">
    <property type="nucleotide sequence ID" value="NZ_JBDZYD010000011.1"/>
</dbReference>
<evidence type="ECO:0000256" key="1">
    <source>
        <dbReference type="SAM" id="MobiDB-lite"/>
    </source>
</evidence>
<gene>
    <name evidence="2" type="ORF">ABJI51_29045</name>
</gene>
<feature type="compositionally biased region" description="Low complexity" evidence="1">
    <location>
        <begin position="25"/>
        <end position="41"/>
    </location>
</feature>
<dbReference type="Proteomes" id="UP001440984">
    <property type="component" value="Unassembled WGS sequence"/>
</dbReference>